<accession>A0ABD5WSS3</accession>
<comment type="caution">
    <text evidence="1">The sequence shown here is derived from an EMBL/GenBank/DDBJ whole genome shotgun (WGS) entry which is preliminary data.</text>
</comment>
<evidence type="ECO:0000313" key="1">
    <source>
        <dbReference type="EMBL" id="MFC7082450.1"/>
    </source>
</evidence>
<evidence type="ECO:0000313" key="2">
    <source>
        <dbReference type="Proteomes" id="UP001596407"/>
    </source>
</evidence>
<protein>
    <submittedName>
        <fullName evidence="1">Uncharacterized protein</fullName>
    </submittedName>
</protein>
<dbReference type="AlphaFoldDB" id="A0ABD5WSS3"/>
<dbReference type="EMBL" id="JBHSZH010000005">
    <property type="protein sequence ID" value="MFC7082450.1"/>
    <property type="molecule type" value="Genomic_DNA"/>
</dbReference>
<gene>
    <name evidence="1" type="ORF">ACFQJ6_22560</name>
</gene>
<name>A0ABD5WSS3_9EURY</name>
<reference evidence="1 2" key="1">
    <citation type="journal article" date="2019" name="Int. J. Syst. Evol. Microbiol.">
        <title>The Global Catalogue of Microorganisms (GCM) 10K type strain sequencing project: providing services to taxonomists for standard genome sequencing and annotation.</title>
        <authorList>
            <consortium name="The Broad Institute Genomics Platform"/>
            <consortium name="The Broad Institute Genome Sequencing Center for Infectious Disease"/>
            <person name="Wu L."/>
            <person name="Ma J."/>
        </authorList>
    </citation>
    <scope>NUCLEOTIDE SEQUENCE [LARGE SCALE GENOMIC DNA]</scope>
    <source>
        <strain evidence="1 2">DT72</strain>
    </source>
</reference>
<proteinExistence type="predicted"/>
<sequence length="160" mass="16778">MEVLALGVPVVGLVGVESDARVECEQSRQRRDLLEGLVDVAIDFFDQRVESVVGRPLRDDRSAVGFGVVGLAVAARGRLSDGLFDFDFEALAQGGQDGLEPSGVTAEVRRPGQAEFVVGRAERGAFGEEVGVVRALGVGRVAPRSASAPAWSPSTSSRVA</sequence>
<dbReference type="RefSeq" id="WP_382210338.1">
    <property type="nucleotide sequence ID" value="NZ_JBHSZH010000005.1"/>
</dbReference>
<dbReference type="Proteomes" id="UP001596407">
    <property type="component" value="Unassembled WGS sequence"/>
</dbReference>
<keyword evidence="2" id="KW-1185">Reference proteome</keyword>
<organism evidence="1 2">
    <name type="scientific">Halorussus caseinilyticus</name>
    <dbReference type="NCBI Taxonomy" id="3034025"/>
    <lineage>
        <taxon>Archaea</taxon>
        <taxon>Methanobacteriati</taxon>
        <taxon>Methanobacteriota</taxon>
        <taxon>Stenosarchaea group</taxon>
        <taxon>Halobacteria</taxon>
        <taxon>Halobacteriales</taxon>
        <taxon>Haladaptataceae</taxon>
        <taxon>Halorussus</taxon>
    </lineage>
</organism>